<dbReference type="AlphaFoldDB" id="A0AAV6ILC8"/>
<organism evidence="2 3">
    <name type="scientific">Rhododendron griersonianum</name>
    <dbReference type="NCBI Taxonomy" id="479676"/>
    <lineage>
        <taxon>Eukaryota</taxon>
        <taxon>Viridiplantae</taxon>
        <taxon>Streptophyta</taxon>
        <taxon>Embryophyta</taxon>
        <taxon>Tracheophyta</taxon>
        <taxon>Spermatophyta</taxon>
        <taxon>Magnoliopsida</taxon>
        <taxon>eudicotyledons</taxon>
        <taxon>Gunneridae</taxon>
        <taxon>Pentapetalae</taxon>
        <taxon>asterids</taxon>
        <taxon>Ericales</taxon>
        <taxon>Ericaceae</taxon>
        <taxon>Ericoideae</taxon>
        <taxon>Rhodoreae</taxon>
        <taxon>Rhododendron</taxon>
    </lineage>
</organism>
<gene>
    <name evidence="2" type="ORF">RHGRI_029368</name>
</gene>
<feature type="compositionally biased region" description="Polar residues" evidence="1">
    <location>
        <begin position="1"/>
        <end position="10"/>
    </location>
</feature>
<protein>
    <recommendedName>
        <fullName evidence="4">CCHC-type domain-containing protein</fullName>
    </recommendedName>
</protein>
<feature type="compositionally biased region" description="Basic residues" evidence="1">
    <location>
        <begin position="35"/>
        <end position="45"/>
    </location>
</feature>
<evidence type="ECO:0000313" key="2">
    <source>
        <dbReference type="EMBL" id="KAG5528670.1"/>
    </source>
</evidence>
<evidence type="ECO:0008006" key="4">
    <source>
        <dbReference type="Google" id="ProtNLM"/>
    </source>
</evidence>
<keyword evidence="3" id="KW-1185">Reference proteome</keyword>
<evidence type="ECO:0000313" key="3">
    <source>
        <dbReference type="Proteomes" id="UP000823749"/>
    </source>
</evidence>
<proteinExistence type="predicted"/>
<sequence length="95" mass="10719">MIFAKPNSSALAPLVANKSKSPVKEKNVKHDRTKPPKVKNKKQKHCPVVKITTTKRGEVSDFKFKPTCHNCGLIGHIRPHCTKKITPWLSHTLEK</sequence>
<feature type="compositionally biased region" description="Basic and acidic residues" evidence="1">
    <location>
        <begin position="22"/>
        <end position="34"/>
    </location>
</feature>
<feature type="region of interest" description="Disordered" evidence="1">
    <location>
        <begin position="1"/>
        <end position="45"/>
    </location>
</feature>
<comment type="caution">
    <text evidence="2">The sequence shown here is derived from an EMBL/GenBank/DDBJ whole genome shotgun (WGS) entry which is preliminary data.</text>
</comment>
<evidence type="ECO:0000256" key="1">
    <source>
        <dbReference type="SAM" id="MobiDB-lite"/>
    </source>
</evidence>
<accession>A0AAV6ILC8</accession>
<name>A0AAV6ILC8_9ERIC</name>
<dbReference type="Proteomes" id="UP000823749">
    <property type="component" value="Chromosome 10"/>
</dbReference>
<reference evidence="2" key="1">
    <citation type="submission" date="2020-08" db="EMBL/GenBank/DDBJ databases">
        <title>Plant Genome Project.</title>
        <authorList>
            <person name="Zhang R.-G."/>
        </authorList>
    </citation>
    <scope>NUCLEOTIDE SEQUENCE</scope>
    <source>
        <strain evidence="2">WSP0</strain>
        <tissue evidence="2">Leaf</tissue>
    </source>
</reference>
<dbReference type="EMBL" id="JACTNZ010000010">
    <property type="protein sequence ID" value="KAG5528670.1"/>
    <property type="molecule type" value="Genomic_DNA"/>
</dbReference>